<sequence>MAAATSIGRTALSNQIDELTQRWLPMMLWRVGVSTAQAARMRVAVEGDGGLRDRLDFAQGAVMFAPAQPSQGDLPSADVAQSLIEIISELRAALAEADADLDGAQRRVDSVNRRLIRLVVGAPRSPRPARVSQRYEFGAGEIPRLTQANWWMRLFARTSALVR</sequence>
<dbReference type="Proteomes" id="UP000238823">
    <property type="component" value="Unassembled WGS sequence"/>
</dbReference>
<comment type="caution">
    <text evidence="2">The sequence shown here is derived from an EMBL/GenBank/DDBJ whole genome shotgun (WGS) entry which is preliminary data.</text>
</comment>
<gene>
    <name evidence="2" type="ORF">ENSA7_29540</name>
</gene>
<dbReference type="AlphaFoldDB" id="A0A2S9YQ82"/>
<reference evidence="2 3" key="1">
    <citation type="submission" date="2018-03" db="EMBL/GenBank/DDBJ databases">
        <title>Draft Genome Sequences of the Obligatory Marine Myxobacteria Enhygromyxa salina SWB007.</title>
        <authorList>
            <person name="Poehlein A."/>
            <person name="Moghaddam J.A."/>
            <person name="Harms H."/>
            <person name="Alanjari M."/>
            <person name="Koenig G.M."/>
            <person name="Daniel R."/>
            <person name="Schaeberle T.F."/>
        </authorList>
    </citation>
    <scope>NUCLEOTIDE SEQUENCE [LARGE SCALE GENOMIC DNA]</scope>
    <source>
        <strain evidence="2 3">SWB007</strain>
    </source>
</reference>
<evidence type="ECO:0000313" key="3">
    <source>
        <dbReference type="Proteomes" id="UP000238823"/>
    </source>
</evidence>
<evidence type="ECO:0000313" key="2">
    <source>
        <dbReference type="EMBL" id="PRQ07247.1"/>
    </source>
</evidence>
<accession>A0A2S9YQ82</accession>
<protein>
    <submittedName>
        <fullName evidence="2">Uncharacterized protein</fullName>
    </submittedName>
</protein>
<dbReference type="EMBL" id="PVNL01000057">
    <property type="protein sequence ID" value="PRQ07247.1"/>
    <property type="molecule type" value="Genomic_DNA"/>
</dbReference>
<evidence type="ECO:0000256" key="1">
    <source>
        <dbReference type="SAM" id="Coils"/>
    </source>
</evidence>
<feature type="coiled-coil region" evidence="1">
    <location>
        <begin position="80"/>
        <end position="114"/>
    </location>
</feature>
<keyword evidence="1" id="KW-0175">Coiled coil</keyword>
<proteinExistence type="predicted"/>
<name>A0A2S9YQ82_9BACT</name>
<organism evidence="2 3">
    <name type="scientific">Enhygromyxa salina</name>
    <dbReference type="NCBI Taxonomy" id="215803"/>
    <lineage>
        <taxon>Bacteria</taxon>
        <taxon>Pseudomonadati</taxon>
        <taxon>Myxococcota</taxon>
        <taxon>Polyangia</taxon>
        <taxon>Nannocystales</taxon>
        <taxon>Nannocystaceae</taxon>
        <taxon>Enhygromyxa</taxon>
    </lineage>
</organism>